<comment type="similarity">
    <text evidence="1 11">Belongs to the helicase family. DnaB subfamily.</text>
</comment>
<keyword evidence="8 11" id="KW-0238">DNA-binding</keyword>
<accession>A0A1L5YBV5</accession>
<protein>
    <recommendedName>
        <fullName evidence="11">Replicative DNA helicase</fullName>
        <ecNumber evidence="11">5.6.2.3</ecNumber>
    </recommendedName>
</protein>
<dbReference type="InterPro" id="IPR007694">
    <property type="entry name" value="DNA_helicase_DnaB-like_C"/>
</dbReference>
<dbReference type="Pfam" id="PF00772">
    <property type="entry name" value="DnaB"/>
    <property type="match status" value="1"/>
</dbReference>
<keyword evidence="7 11" id="KW-0067">ATP-binding</keyword>
<evidence type="ECO:0000256" key="8">
    <source>
        <dbReference type="ARBA" id="ARBA00023125"/>
    </source>
</evidence>
<dbReference type="AlphaFoldDB" id="A0A1L5YBV5"/>
<proteinExistence type="inferred from homology"/>
<dbReference type="GO" id="GO:0005829">
    <property type="term" value="C:cytosol"/>
    <property type="evidence" value="ECO:0007669"/>
    <property type="project" value="TreeGrafter"/>
</dbReference>
<feature type="domain" description="SF4 helicase" evidence="12">
    <location>
        <begin position="208"/>
        <end position="474"/>
    </location>
</feature>
<dbReference type="EC" id="5.6.2.3" evidence="11"/>
<dbReference type="PANTHER" id="PTHR30153:SF2">
    <property type="entry name" value="REPLICATIVE DNA HELICASE"/>
    <property type="match status" value="1"/>
</dbReference>
<evidence type="ECO:0000256" key="1">
    <source>
        <dbReference type="ARBA" id="ARBA00008428"/>
    </source>
</evidence>
<evidence type="ECO:0000313" key="13">
    <source>
        <dbReference type="EMBL" id="APP88154.1"/>
    </source>
</evidence>
<dbReference type="PROSITE" id="PS51199">
    <property type="entry name" value="SF4_HELICASE"/>
    <property type="match status" value="1"/>
</dbReference>
<geneLocation type="plastid" evidence="13"/>
<name>A0A1L5YBV5_9EUKA</name>
<keyword evidence="3 11" id="KW-0235">DNA replication</keyword>
<dbReference type="EMBL" id="KX897545">
    <property type="protein sequence ID" value="APP88154.1"/>
    <property type="molecule type" value="Genomic_DNA"/>
</dbReference>
<dbReference type="InterPro" id="IPR036185">
    <property type="entry name" value="DNA_heli_DnaB-like_N_sf"/>
</dbReference>
<dbReference type="InterPro" id="IPR027417">
    <property type="entry name" value="P-loop_NTPase"/>
</dbReference>
<evidence type="ECO:0000256" key="4">
    <source>
        <dbReference type="ARBA" id="ARBA00022741"/>
    </source>
</evidence>
<evidence type="ECO:0000256" key="11">
    <source>
        <dbReference type="RuleBase" id="RU362085"/>
    </source>
</evidence>
<dbReference type="Gene3D" id="1.10.860.10">
    <property type="entry name" value="DNAb Helicase, Chain A"/>
    <property type="match status" value="1"/>
</dbReference>
<dbReference type="CDD" id="cd00984">
    <property type="entry name" value="DnaB_C"/>
    <property type="match status" value="1"/>
</dbReference>
<dbReference type="SUPFAM" id="SSF52540">
    <property type="entry name" value="P-loop containing nucleoside triphosphate hydrolases"/>
    <property type="match status" value="1"/>
</dbReference>
<dbReference type="InterPro" id="IPR016136">
    <property type="entry name" value="DNA_helicase_N/primase_C"/>
</dbReference>
<dbReference type="InterPro" id="IPR007692">
    <property type="entry name" value="DNA_helicase_DnaB"/>
</dbReference>
<evidence type="ECO:0000256" key="7">
    <source>
        <dbReference type="ARBA" id="ARBA00022840"/>
    </source>
</evidence>
<evidence type="ECO:0000256" key="2">
    <source>
        <dbReference type="ARBA" id="ARBA00022515"/>
    </source>
</evidence>
<dbReference type="GO" id="GO:0005524">
    <property type="term" value="F:ATP binding"/>
    <property type="evidence" value="ECO:0007669"/>
    <property type="project" value="UniProtKB-UniRule"/>
</dbReference>
<evidence type="ECO:0000256" key="9">
    <source>
        <dbReference type="ARBA" id="ARBA00023235"/>
    </source>
</evidence>
<keyword evidence="5 11" id="KW-0378">Hydrolase</keyword>
<evidence type="ECO:0000256" key="5">
    <source>
        <dbReference type="ARBA" id="ARBA00022801"/>
    </source>
</evidence>
<dbReference type="SUPFAM" id="SSF48024">
    <property type="entry name" value="N-terminal domain of DnaB helicase"/>
    <property type="match status" value="1"/>
</dbReference>
<dbReference type="GO" id="GO:0003677">
    <property type="term" value="F:DNA binding"/>
    <property type="evidence" value="ECO:0007669"/>
    <property type="project" value="UniProtKB-UniRule"/>
</dbReference>
<keyword evidence="4 11" id="KW-0547">Nucleotide-binding</keyword>
<keyword evidence="9" id="KW-0413">Isomerase</keyword>
<keyword evidence="6 11" id="KW-0347">Helicase</keyword>
<comment type="catalytic activity">
    <reaction evidence="10 11">
        <text>ATP + H2O = ADP + phosphate + H(+)</text>
        <dbReference type="Rhea" id="RHEA:13065"/>
        <dbReference type="ChEBI" id="CHEBI:15377"/>
        <dbReference type="ChEBI" id="CHEBI:15378"/>
        <dbReference type="ChEBI" id="CHEBI:30616"/>
        <dbReference type="ChEBI" id="CHEBI:43474"/>
        <dbReference type="ChEBI" id="CHEBI:456216"/>
        <dbReference type="EC" id="5.6.2.3"/>
    </reaction>
</comment>
<dbReference type="InterPro" id="IPR007693">
    <property type="entry name" value="DNA_helicase_DnaB-like_N"/>
</dbReference>
<dbReference type="NCBIfam" id="TIGR00665">
    <property type="entry name" value="DnaB"/>
    <property type="match status" value="1"/>
</dbReference>
<organism evidence="13">
    <name type="scientific">Paulinella micropora</name>
    <dbReference type="NCBI Taxonomy" id="1928728"/>
    <lineage>
        <taxon>Eukaryota</taxon>
        <taxon>Sar</taxon>
        <taxon>Rhizaria</taxon>
        <taxon>Cercozoa</taxon>
        <taxon>Imbricatea</taxon>
        <taxon>Silicofilosea</taxon>
        <taxon>Euglyphida</taxon>
        <taxon>Paulinellidae</taxon>
        <taxon>Paulinella</taxon>
    </lineage>
</organism>
<evidence type="ECO:0000256" key="3">
    <source>
        <dbReference type="ARBA" id="ARBA00022705"/>
    </source>
</evidence>
<dbReference type="Pfam" id="PF03796">
    <property type="entry name" value="DnaB_C"/>
    <property type="match status" value="1"/>
</dbReference>
<dbReference type="GO" id="GO:0042802">
    <property type="term" value="F:identical protein binding"/>
    <property type="evidence" value="ECO:0007669"/>
    <property type="project" value="UniProtKB-ARBA"/>
</dbReference>
<reference evidence="13" key="1">
    <citation type="journal article" date="2017" name="Protist">
        <title>Diversity of the Photosynthetic Paulinella Species, with the Description of Paulinella micropora sp. nov. and the Chromatophore Genome Sequence for strain KR01.</title>
        <authorList>
            <person name="Lhee D."/>
            <person name="Yang E.C."/>
            <person name="Kim J.I."/>
            <person name="Nakayama T."/>
            <person name="Zuccarello G."/>
            <person name="Andersen R.A."/>
            <person name="Yoon H.S."/>
        </authorList>
    </citation>
    <scope>NUCLEOTIDE SEQUENCE</scope>
    <source>
        <strain evidence="13">KR01</strain>
    </source>
</reference>
<dbReference type="GO" id="GO:0006269">
    <property type="term" value="P:DNA replication, synthesis of primer"/>
    <property type="evidence" value="ECO:0007669"/>
    <property type="project" value="UniProtKB-UniRule"/>
</dbReference>
<keyword evidence="13" id="KW-0934">Plastid</keyword>
<dbReference type="PANTHER" id="PTHR30153">
    <property type="entry name" value="REPLICATIVE DNA HELICASE DNAB"/>
    <property type="match status" value="1"/>
</dbReference>
<dbReference type="GO" id="GO:0043139">
    <property type="term" value="F:5'-3' DNA helicase activity"/>
    <property type="evidence" value="ECO:0007669"/>
    <property type="project" value="UniProtKB-EC"/>
</dbReference>
<dbReference type="GO" id="GO:0016887">
    <property type="term" value="F:ATP hydrolysis activity"/>
    <property type="evidence" value="ECO:0007669"/>
    <property type="project" value="RHEA"/>
</dbReference>
<evidence type="ECO:0000256" key="10">
    <source>
        <dbReference type="ARBA" id="ARBA00048954"/>
    </source>
</evidence>
<evidence type="ECO:0000256" key="6">
    <source>
        <dbReference type="ARBA" id="ARBA00022806"/>
    </source>
</evidence>
<comment type="function">
    <text evidence="11">The main replicative DNA helicase, it participates in initiation and elongation during chromosome replication. Travels ahead of the DNA replisome, separating dsDNA into templates for DNA synthesis. A processive ATP-dependent 5'-3' DNA helicase it has DNA-dependent ATPase activity.</text>
</comment>
<gene>
    <name evidence="13" type="primary">dnaB</name>
    <name evidence="13" type="ORF">PCKR_367</name>
</gene>
<keyword evidence="2 11" id="KW-0639">Primosome</keyword>
<dbReference type="FunFam" id="3.40.50.300:FF:000076">
    <property type="entry name" value="Replicative DNA helicase"/>
    <property type="match status" value="1"/>
</dbReference>
<sequence length="477" mass="53606">MMSGSIDKFKPPISKKSLSSQGITSALHPIFENKNDFNPPQNIEAEESILGGILLDPEAITRVADILQPDAFYNNDNKEIYRVALMLHKQGKPTDLTSMRSWLADTGSLAKVGGPNRLIELVERTLSTASIDTLARLVVDKYLRRQLIRTAKEIITLSYDQSIPMDVVLDESEQRIFSISREKPSTKLVPTAEIVQKTFNEIEDHSTSGTPLRGITVDFHDLDAKTQGFQRSDLIIVAGRPAMGKTSIVLHIAKNIAQIHNLPVCIFSLEMSKEQLIYRLLSMELGIDSARLRQGSLNVEQWNTFHKGLEILNTLNLFIDDSPNPSVMDMRSSCRRLMAEQGKLLGLVVIDYLQLMEGANLDNRVQELSKITRSLKSMARELNVPIVALSQLSRGVESRPDKRPLLSDLRESGSIEQDADLVLMLYRDEYYNKESQDQGIAEVIISKQRNGPVGTVKLIFEPRYTRFRNLETGTSQI</sequence>
<evidence type="ECO:0000259" key="12">
    <source>
        <dbReference type="PROSITE" id="PS51199"/>
    </source>
</evidence>
<dbReference type="Gene3D" id="3.40.50.300">
    <property type="entry name" value="P-loop containing nucleotide triphosphate hydrolases"/>
    <property type="match status" value="1"/>
</dbReference>